<dbReference type="GO" id="GO:0005634">
    <property type="term" value="C:nucleus"/>
    <property type="evidence" value="ECO:0007669"/>
    <property type="project" value="UniProtKB-SubCell"/>
</dbReference>
<dbReference type="HOGENOM" id="CLU_950809_0_0_1"/>
<reference evidence="10 12" key="1">
    <citation type="journal article" date="2013" name="Genome Biol.">
        <title>Draft genome of the mountain pine beetle, Dendroctonus ponderosae Hopkins, a major forest pest.</title>
        <authorList>
            <person name="Keeling C.I."/>
            <person name="Yuen M.M."/>
            <person name="Liao N.Y."/>
            <person name="Docking T.R."/>
            <person name="Chan S.K."/>
            <person name="Taylor G.A."/>
            <person name="Palmquist D.L."/>
            <person name="Jackman S.D."/>
            <person name="Nguyen A."/>
            <person name="Li M."/>
            <person name="Henderson H."/>
            <person name="Janes J.K."/>
            <person name="Zhao Y."/>
            <person name="Pandoh P."/>
            <person name="Moore R."/>
            <person name="Sperling F.A."/>
            <person name="Huber D.P."/>
            <person name="Birol I."/>
            <person name="Jones S.J."/>
            <person name="Bohlmann J."/>
        </authorList>
    </citation>
    <scope>NUCLEOTIDE SEQUENCE</scope>
</reference>
<dbReference type="PANTHER" id="PTHR24406">
    <property type="entry name" value="TRANSCRIPTIONAL REPRESSOR CTCFL-RELATED"/>
    <property type="match status" value="1"/>
</dbReference>
<sequence>MPGLWSHVQACPKPGPAQEVRMPAREKVPLSILFLYRVPESARERSYSMALSCSLCGAVFKHALSLRYHLIKNVCTRPRRADPKQLKCPKCDKQFKGITAMDYHIKNKVCQQNNPRKRRTLSAGNKGIYAYHLPAYHVVIMMGVAGPPYSCEWCGTLFNMKQTCYVHMMRKACIRFPDKYALKSSFKNREPSLLENLEVTITEQDESPKEEETSNSALGGPEEEDDGEDAVEEYESKASQSQMQWMRQILQGHPQPENPPEAGLQETNELQVSGMRQIVQEKVATHQAFRAHS</sequence>
<dbReference type="EMBL" id="KB632169">
    <property type="protein sequence ID" value="ERL89448.1"/>
    <property type="molecule type" value="Genomic_DNA"/>
</dbReference>
<evidence type="ECO:0000256" key="8">
    <source>
        <dbReference type="SAM" id="MobiDB-lite"/>
    </source>
</evidence>
<keyword evidence="5" id="KW-0862">Zinc</keyword>
<name>N6T776_DENPD</name>
<gene>
    <name evidence="11" type="ORF">D910_06815</name>
    <name evidence="10" type="ORF">YQE_09779</name>
</gene>
<proteinExistence type="predicted"/>
<keyword evidence="3" id="KW-0677">Repeat</keyword>
<evidence type="ECO:0000259" key="9">
    <source>
        <dbReference type="PROSITE" id="PS50157"/>
    </source>
</evidence>
<dbReference type="InterPro" id="IPR013087">
    <property type="entry name" value="Znf_C2H2_type"/>
</dbReference>
<feature type="non-terminal residue" evidence="10">
    <location>
        <position position="1"/>
    </location>
</feature>
<keyword evidence="4 7" id="KW-0863">Zinc-finger</keyword>
<dbReference type="Gene3D" id="3.30.160.60">
    <property type="entry name" value="Classic Zinc Finger"/>
    <property type="match status" value="1"/>
</dbReference>
<protein>
    <recommendedName>
        <fullName evidence="9">C2H2-type domain-containing protein</fullName>
    </recommendedName>
</protein>
<evidence type="ECO:0000313" key="11">
    <source>
        <dbReference type="EMBL" id="ERL89448.1"/>
    </source>
</evidence>
<dbReference type="InterPro" id="IPR050888">
    <property type="entry name" value="ZnF_C2H2-type_TF"/>
</dbReference>
<dbReference type="GO" id="GO:0008270">
    <property type="term" value="F:zinc ion binding"/>
    <property type="evidence" value="ECO:0007669"/>
    <property type="project" value="UniProtKB-KW"/>
</dbReference>
<evidence type="ECO:0000256" key="5">
    <source>
        <dbReference type="ARBA" id="ARBA00022833"/>
    </source>
</evidence>
<evidence type="ECO:0000256" key="1">
    <source>
        <dbReference type="ARBA" id="ARBA00004123"/>
    </source>
</evidence>
<evidence type="ECO:0000256" key="3">
    <source>
        <dbReference type="ARBA" id="ARBA00022737"/>
    </source>
</evidence>
<dbReference type="EMBL" id="KB741156">
    <property type="protein sequence ID" value="ENN73528.1"/>
    <property type="molecule type" value="Genomic_DNA"/>
</dbReference>
<keyword evidence="2" id="KW-0479">Metal-binding</keyword>
<feature type="compositionally biased region" description="Acidic residues" evidence="8">
    <location>
        <begin position="221"/>
        <end position="233"/>
    </location>
</feature>
<evidence type="ECO:0000256" key="2">
    <source>
        <dbReference type="ARBA" id="ARBA00022723"/>
    </source>
</evidence>
<accession>N6T776</accession>
<evidence type="ECO:0000256" key="4">
    <source>
        <dbReference type="ARBA" id="ARBA00022771"/>
    </source>
</evidence>
<dbReference type="SMART" id="SM00355">
    <property type="entry name" value="ZnF_C2H2"/>
    <property type="match status" value="3"/>
</dbReference>
<evidence type="ECO:0000313" key="12">
    <source>
        <dbReference type="Proteomes" id="UP000030742"/>
    </source>
</evidence>
<feature type="region of interest" description="Disordered" evidence="8">
    <location>
        <begin position="200"/>
        <end position="268"/>
    </location>
</feature>
<dbReference type="Proteomes" id="UP000030742">
    <property type="component" value="Unassembled WGS sequence"/>
</dbReference>
<dbReference type="PROSITE" id="PS50157">
    <property type="entry name" value="ZINC_FINGER_C2H2_2"/>
    <property type="match status" value="1"/>
</dbReference>
<feature type="domain" description="C2H2-type" evidence="9">
    <location>
        <begin position="51"/>
        <end position="78"/>
    </location>
</feature>
<evidence type="ECO:0000256" key="7">
    <source>
        <dbReference type="PROSITE-ProRule" id="PRU00042"/>
    </source>
</evidence>
<dbReference type="AlphaFoldDB" id="N6T776"/>
<dbReference type="OrthoDB" id="407106at2759"/>
<organism evidence="10">
    <name type="scientific">Dendroctonus ponderosae</name>
    <name type="common">Mountain pine beetle</name>
    <dbReference type="NCBI Taxonomy" id="77166"/>
    <lineage>
        <taxon>Eukaryota</taxon>
        <taxon>Metazoa</taxon>
        <taxon>Ecdysozoa</taxon>
        <taxon>Arthropoda</taxon>
        <taxon>Hexapoda</taxon>
        <taxon>Insecta</taxon>
        <taxon>Pterygota</taxon>
        <taxon>Neoptera</taxon>
        <taxon>Endopterygota</taxon>
        <taxon>Coleoptera</taxon>
        <taxon>Polyphaga</taxon>
        <taxon>Cucujiformia</taxon>
        <taxon>Curculionidae</taxon>
        <taxon>Scolytinae</taxon>
        <taxon>Dendroctonus</taxon>
    </lineage>
</organism>
<evidence type="ECO:0000256" key="6">
    <source>
        <dbReference type="ARBA" id="ARBA00023242"/>
    </source>
</evidence>
<evidence type="ECO:0000313" key="10">
    <source>
        <dbReference type="EMBL" id="ENN73528.1"/>
    </source>
</evidence>
<keyword evidence="6" id="KW-0539">Nucleus</keyword>
<comment type="subcellular location">
    <subcellularLocation>
        <location evidence="1">Nucleus</location>
    </subcellularLocation>
</comment>